<feature type="region of interest" description="Disordered" evidence="1">
    <location>
        <begin position="1"/>
        <end position="27"/>
    </location>
</feature>
<feature type="compositionally biased region" description="Basic and acidic residues" evidence="1">
    <location>
        <begin position="1"/>
        <end position="10"/>
    </location>
</feature>
<reference evidence="2" key="1">
    <citation type="submission" date="2020-05" db="UniProtKB">
        <authorList>
            <consortium name="EnsemblMetazoa"/>
        </authorList>
    </citation>
    <scope>IDENTIFICATION</scope>
    <source>
        <strain evidence="2">BB02</strain>
    </source>
</reference>
<dbReference type="Proteomes" id="UP000076420">
    <property type="component" value="Unassembled WGS sequence"/>
</dbReference>
<evidence type="ECO:0000313" key="2">
    <source>
        <dbReference type="EnsemblMetazoa" id="BGLB037352-PA"/>
    </source>
</evidence>
<accession>A0A2C9M186</accession>
<dbReference type="VEuPathDB" id="VectorBase:BGLB037352"/>
<dbReference type="VEuPathDB" id="VectorBase:BGLAX_052319"/>
<proteinExistence type="predicted"/>
<feature type="compositionally biased region" description="Polar residues" evidence="1">
    <location>
        <begin position="11"/>
        <end position="27"/>
    </location>
</feature>
<dbReference type="KEGG" id="bgt:106078018"/>
<evidence type="ECO:0000256" key="1">
    <source>
        <dbReference type="SAM" id="MobiDB-lite"/>
    </source>
</evidence>
<name>A0A2C9M186_BIOGL</name>
<organism evidence="2 3">
    <name type="scientific">Biomphalaria glabrata</name>
    <name type="common">Bloodfluke planorb</name>
    <name type="synonym">Freshwater snail</name>
    <dbReference type="NCBI Taxonomy" id="6526"/>
    <lineage>
        <taxon>Eukaryota</taxon>
        <taxon>Metazoa</taxon>
        <taxon>Spiralia</taxon>
        <taxon>Lophotrochozoa</taxon>
        <taxon>Mollusca</taxon>
        <taxon>Gastropoda</taxon>
        <taxon>Heterobranchia</taxon>
        <taxon>Euthyneura</taxon>
        <taxon>Panpulmonata</taxon>
        <taxon>Hygrophila</taxon>
        <taxon>Lymnaeoidea</taxon>
        <taxon>Planorbidae</taxon>
        <taxon>Biomphalaria</taxon>
    </lineage>
</organism>
<dbReference type="AlphaFoldDB" id="A0A2C9M186"/>
<dbReference type="OrthoDB" id="10301731at2759"/>
<protein>
    <submittedName>
        <fullName evidence="2">Uncharacterized protein</fullName>
    </submittedName>
</protein>
<sequence length="238" mass="27517">MIFKQVEKSNKSYTETMSHNEITMSNNAVNETASNNESSMSNDECDDQVDLVSQLHPQSNLHLQGPSSNLPKSRNNTYPGLISNPQSKDAFRLTKVKEALAARVLVLKPNADIPVNPDPADDSYFKKQGRAHLDDHYVHKKNMDQYHLLQEQKITGRKIVMRLIFKADAQLMSENLFLELFYLMGETVRFRVRHEVETFNKDMFHDMQIMQCDNVPVGVFEKYLQFMNEKKDLEVMSL</sequence>
<dbReference type="EnsemblMetazoa" id="BGLB037352-RA">
    <property type="protein sequence ID" value="BGLB037352-PA"/>
    <property type="gene ID" value="BGLB037352"/>
</dbReference>
<gene>
    <name evidence="2" type="primary">106078018</name>
</gene>
<evidence type="ECO:0000313" key="3">
    <source>
        <dbReference type="Proteomes" id="UP000076420"/>
    </source>
</evidence>